<dbReference type="InterPro" id="IPR003400">
    <property type="entry name" value="ExbD"/>
</dbReference>
<evidence type="ECO:0000256" key="4">
    <source>
        <dbReference type="ARBA" id="ARBA00022692"/>
    </source>
</evidence>
<keyword evidence="4 7" id="KW-0812">Transmembrane</keyword>
<gene>
    <name evidence="8" type="ORF">ACFTOW_03495</name>
</gene>
<sequence length="125" mass="13355">MRFAPPVRRTPRETIVPMINVVFLLLIFFLMTAQIAPPDPFDMDLPQASEQADLDGPAVLWLAADGTPALDGVTGEAVWSALAALGPDVALSIRADQALPGVELARVMQRLSGLGLRDVQLAVQP</sequence>
<evidence type="ECO:0000256" key="7">
    <source>
        <dbReference type="RuleBase" id="RU003879"/>
    </source>
</evidence>
<organism evidence="8 9">
    <name type="scientific">Lacimonas salitolerans</name>
    <dbReference type="NCBI Taxonomy" id="1323750"/>
    <lineage>
        <taxon>Bacteria</taxon>
        <taxon>Pseudomonadati</taxon>
        <taxon>Pseudomonadota</taxon>
        <taxon>Alphaproteobacteria</taxon>
        <taxon>Rhodobacterales</taxon>
        <taxon>Paracoccaceae</taxon>
        <taxon>Lacimonas</taxon>
    </lineage>
</organism>
<protein>
    <submittedName>
        <fullName evidence="8">ExbD/TolR family protein</fullName>
    </submittedName>
</protein>
<keyword evidence="9" id="KW-1185">Reference proteome</keyword>
<keyword evidence="7" id="KW-0653">Protein transport</keyword>
<comment type="caution">
    <text evidence="8">The sequence shown here is derived from an EMBL/GenBank/DDBJ whole genome shotgun (WGS) entry which is preliminary data.</text>
</comment>
<evidence type="ECO:0000313" key="8">
    <source>
        <dbReference type="EMBL" id="MFD1508466.1"/>
    </source>
</evidence>
<dbReference type="Pfam" id="PF02472">
    <property type="entry name" value="ExbD"/>
    <property type="match status" value="1"/>
</dbReference>
<keyword evidence="3" id="KW-1003">Cell membrane</keyword>
<evidence type="ECO:0000256" key="6">
    <source>
        <dbReference type="ARBA" id="ARBA00023136"/>
    </source>
</evidence>
<evidence type="ECO:0000256" key="3">
    <source>
        <dbReference type="ARBA" id="ARBA00022475"/>
    </source>
</evidence>
<reference evidence="9" key="1">
    <citation type="journal article" date="2019" name="Int. J. Syst. Evol. Microbiol.">
        <title>The Global Catalogue of Microorganisms (GCM) 10K type strain sequencing project: providing services to taxonomists for standard genome sequencing and annotation.</title>
        <authorList>
            <consortium name="The Broad Institute Genomics Platform"/>
            <consortium name="The Broad Institute Genome Sequencing Center for Infectious Disease"/>
            <person name="Wu L."/>
            <person name="Ma J."/>
        </authorList>
    </citation>
    <scope>NUCLEOTIDE SEQUENCE [LARGE SCALE GENOMIC DNA]</scope>
    <source>
        <strain evidence="9">CGMCC 1.12477</strain>
    </source>
</reference>
<accession>A0ABW4ED01</accession>
<keyword evidence="7" id="KW-0813">Transport</keyword>
<proteinExistence type="inferred from homology"/>
<evidence type="ECO:0000256" key="5">
    <source>
        <dbReference type="ARBA" id="ARBA00022989"/>
    </source>
</evidence>
<dbReference type="Proteomes" id="UP001597186">
    <property type="component" value="Unassembled WGS sequence"/>
</dbReference>
<dbReference type="EMBL" id="JBHUDD010000027">
    <property type="protein sequence ID" value="MFD1508466.1"/>
    <property type="molecule type" value="Genomic_DNA"/>
</dbReference>
<evidence type="ECO:0000256" key="2">
    <source>
        <dbReference type="ARBA" id="ARBA00005811"/>
    </source>
</evidence>
<evidence type="ECO:0000313" key="9">
    <source>
        <dbReference type="Proteomes" id="UP001597186"/>
    </source>
</evidence>
<dbReference type="RefSeq" id="WP_379913099.1">
    <property type="nucleotide sequence ID" value="NZ_JBHUDD010000027.1"/>
</dbReference>
<comment type="subcellular location">
    <subcellularLocation>
        <location evidence="1">Cell membrane</location>
        <topology evidence="1">Single-pass membrane protein</topology>
    </subcellularLocation>
    <subcellularLocation>
        <location evidence="7">Cell membrane</location>
        <topology evidence="7">Single-pass type II membrane protein</topology>
    </subcellularLocation>
</comment>
<name>A0ABW4ED01_9RHOB</name>
<keyword evidence="5" id="KW-1133">Transmembrane helix</keyword>
<dbReference type="PANTHER" id="PTHR30558">
    <property type="entry name" value="EXBD MEMBRANE COMPONENT OF PMF-DRIVEN MACROMOLECULE IMPORT SYSTEM"/>
    <property type="match status" value="1"/>
</dbReference>
<evidence type="ECO:0000256" key="1">
    <source>
        <dbReference type="ARBA" id="ARBA00004162"/>
    </source>
</evidence>
<comment type="similarity">
    <text evidence="2 7">Belongs to the ExbD/TolR family.</text>
</comment>
<keyword evidence="6" id="KW-0472">Membrane</keyword>